<feature type="region of interest" description="Disordered" evidence="1">
    <location>
        <begin position="1"/>
        <end position="48"/>
    </location>
</feature>
<keyword evidence="3" id="KW-1185">Reference proteome</keyword>
<dbReference type="AlphaFoldDB" id="A0A498L349"/>
<protein>
    <submittedName>
        <fullName evidence="2">Uncharacterized protein</fullName>
    </submittedName>
</protein>
<evidence type="ECO:0000313" key="2">
    <source>
        <dbReference type="EMBL" id="RXK48435.1"/>
    </source>
</evidence>
<dbReference type="Proteomes" id="UP000289691">
    <property type="component" value="Unassembled WGS sequence"/>
</dbReference>
<gene>
    <name evidence="2" type="ORF">EAF64_12200</name>
</gene>
<name>A0A498L349_9EURY</name>
<sequence length="215" mass="22455">MDRPNLQGRVPDTLTSRLPGGESDGPGDATGGSSVDDSAPDTDGSDSRRLTTVLTLSGLGLAALGVALRYVLDSRGAGEVDDEPDRDGLDRDQDFEGSVQVVGDTGAIDVADGATSDATTEERNTDEDERDESTADTSTEQETDVAVETFGADRTADEDDGDGVEIDDGDAETEREGPPRVAPLVGMVALVGIRLFVERVRKRDEASPDDAAGQL</sequence>
<feature type="compositionally biased region" description="Acidic residues" evidence="1">
    <location>
        <begin position="156"/>
        <end position="171"/>
    </location>
</feature>
<feature type="region of interest" description="Disordered" evidence="1">
    <location>
        <begin position="77"/>
        <end position="181"/>
    </location>
</feature>
<dbReference type="EMBL" id="RDFA01000004">
    <property type="protein sequence ID" value="RXK48435.1"/>
    <property type="molecule type" value="Genomic_DNA"/>
</dbReference>
<accession>A0A498L349</accession>
<dbReference type="OrthoDB" id="242893at2157"/>
<dbReference type="RefSeq" id="WP_129069274.1">
    <property type="nucleotide sequence ID" value="NZ_RDFA01000004.1"/>
</dbReference>
<comment type="caution">
    <text evidence="2">The sequence shown here is derived from an EMBL/GenBank/DDBJ whole genome shotgun (WGS) entry which is preliminary data.</text>
</comment>
<proteinExistence type="predicted"/>
<reference evidence="2 3" key="1">
    <citation type="submission" date="2019-01" db="EMBL/GenBank/DDBJ databases">
        <title>Halorientalis sp. F13-25 a new haloarchaeum isolated from hypersaline water.</title>
        <authorList>
            <person name="Ana D.-V."/>
            <person name="Cristina S.-P."/>
            <person name="Antonio V."/>
        </authorList>
    </citation>
    <scope>NUCLEOTIDE SEQUENCE [LARGE SCALE GENOMIC DNA]</scope>
    <source>
        <strain evidence="2 3">F13-25</strain>
    </source>
</reference>
<evidence type="ECO:0000256" key="1">
    <source>
        <dbReference type="SAM" id="MobiDB-lite"/>
    </source>
</evidence>
<organism evidence="2 3">
    <name type="scientific">Halorientalis pallida</name>
    <dbReference type="NCBI Taxonomy" id="2479928"/>
    <lineage>
        <taxon>Archaea</taxon>
        <taxon>Methanobacteriati</taxon>
        <taxon>Methanobacteriota</taxon>
        <taxon>Stenosarchaea group</taxon>
        <taxon>Halobacteria</taxon>
        <taxon>Halobacteriales</taxon>
        <taxon>Haloarculaceae</taxon>
        <taxon>Halorientalis</taxon>
    </lineage>
</organism>
<evidence type="ECO:0000313" key="3">
    <source>
        <dbReference type="Proteomes" id="UP000289691"/>
    </source>
</evidence>